<comment type="caution">
    <text evidence="1">The sequence shown here is derived from an EMBL/GenBank/DDBJ whole genome shotgun (WGS) entry which is preliminary data.</text>
</comment>
<evidence type="ECO:0000313" key="2">
    <source>
        <dbReference type="Proteomes" id="UP001231915"/>
    </source>
</evidence>
<dbReference type="RefSeq" id="WP_284138550.1">
    <property type="nucleotide sequence ID" value="NZ_JASJUT010000013.1"/>
</dbReference>
<evidence type="ECO:0000313" key="1">
    <source>
        <dbReference type="EMBL" id="MDK2597920.1"/>
    </source>
</evidence>
<accession>A0ABT7ESH9</accession>
<dbReference type="Proteomes" id="UP001231915">
    <property type="component" value="Unassembled WGS sequence"/>
</dbReference>
<protein>
    <submittedName>
        <fullName evidence="1">Uncharacterized protein</fullName>
    </submittedName>
</protein>
<reference evidence="1 2" key="1">
    <citation type="submission" date="2023-05" db="EMBL/GenBank/DDBJ databases">
        <title>Pseudoalteromonas ardens sp. nov., Pseudoalteromonas obscura sp. nov., and Pseudoalteromonas umbrosa sp. nov., isolated from the coral Montipora capitata.</title>
        <authorList>
            <person name="Thomas E.M."/>
            <person name="Smith E.M."/>
            <person name="Papke E."/>
            <person name="Shlafstein M.D."/>
            <person name="Oline D.K."/>
            <person name="Videau P."/>
            <person name="Saw J.H."/>
            <person name="Strangman W.K."/>
            <person name="Ushijima B."/>
        </authorList>
    </citation>
    <scope>NUCLEOTIDE SEQUENCE [LARGE SCALE GENOMIC DNA]</scope>
    <source>
        <strain evidence="1 2">P94</strain>
    </source>
</reference>
<gene>
    <name evidence="1" type="ORF">QNM18_22910</name>
</gene>
<organism evidence="1 2">
    <name type="scientific">Pseudoalteromonas obscura</name>
    <dbReference type="NCBI Taxonomy" id="3048491"/>
    <lineage>
        <taxon>Bacteria</taxon>
        <taxon>Pseudomonadati</taxon>
        <taxon>Pseudomonadota</taxon>
        <taxon>Gammaproteobacteria</taxon>
        <taxon>Alteromonadales</taxon>
        <taxon>Pseudoalteromonadaceae</taxon>
        <taxon>Pseudoalteromonas</taxon>
    </lineage>
</organism>
<dbReference type="EMBL" id="JASJUT010000013">
    <property type="protein sequence ID" value="MDK2597920.1"/>
    <property type="molecule type" value="Genomic_DNA"/>
</dbReference>
<keyword evidence="2" id="KW-1185">Reference proteome</keyword>
<name>A0ABT7ESH9_9GAMM</name>
<proteinExistence type="predicted"/>
<sequence length="92" mass="10370">MTHIKDQDLSKIQQLPEEISNYIVKQIQSSLSCLKNNPSTSRRNLLEDSLIELTPIMDLLVLADPSVINKSTKLHVLHAKLNDGCSLLDFEL</sequence>